<keyword evidence="1" id="KW-0732">Signal</keyword>
<feature type="signal peptide" evidence="1">
    <location>
        <begin position="1"/>
        <end position="18"/>
    </location>
</feature>
<dbReference type="AlphaFoldDB" id="A0A0H3ZW65"/>
<name>A0A0H3ZW65_VIBSP</name>
<organism evidence="3">
    <name type="scientific">Vibrio splendidus</name>
    <dbReference type="NCBI Taxonomy" id="29497"/>
    <lineage>
        <taxon>Bacteria</taxon>
        <taxon>Pseudomonadati</taxon>
        <taxon>Pseudomonadota</taxon>
        <taxon>Gammaproteobacteria</taxon>
        <taxon>Vibrionales</taxon>
        <taxon>Vibrionaceae</taxon>
        <taxon>Vibrio</taxon>
    </lineage>
</organism>
<sequence length="95" mass="10871">MRHLMMVFALLLSLGAVAKDLGRMGPTFPIGEIDMLTWIEARLKHFEKTGKLEQMQTEFAEQVKQSVETPPPLSLSTTTTPKRFWWIPASRCPRI</sequence>
<evidence type="ECO:0000313" key="3">
    <source>
        <dbReference type="EMBL" id="AKN37736.1"/>
    </source>
</evidence>
<reference evidence="3" key="1">
    <citation type="journal article" date="2015" name="MBio">
        <title>Eco-Evolutionary Dynamics of Episomes among Ecologically Cohesive Bacterial Populations.</title>
        <authorList>
            <person name="Xue H."/>
            <person name="Cordero O.X."/>
            <person name="Camas F.M."/>
            <person name="Trimble W."/>
            <person name="Meyer F."/>
            <person name="Guglielmini J."/>
            <person name="Rocha E.P."/>
            <person name="Polz M.F."/>
        </authorList>
    </citation>
    <scope>NUCLEOTIDE SEQUENCE</scope>
    <source>
        <strain evidence="3">5S_235</strain>
    </source>
</reference>
<accession>A0A0H3ZW65</accession>
<evidence type="ECO:0000256" key="1">
    <source>
        <dbReference type="SAM" id="SignalP"/>
    </source>
</evidence>
<dbReference type="InterPro" id="IPR025864">
    <property type="entry name" value="TraW_N_dom"/>
</dbReference>
<protein>
    <submittedName>
        <fullName evidence="3">IncF plasmid conjugative transfer pilus assemblyprotein TraW</fullName>
    </submittedName>
</protein>
<proteinExistence type="predicted"/>
<dbReference type="Pfam" id="PF12477">
    <property type="entry name" value="TraW_N"/>
    <property type="match status" value="1"/>
</dbReference>
<evidence type="ECO:0000259" key="2">
    <source>
        <dbReference type="Pfam" id="PF12477"/>
    </source>
</evidence>
<dbReference type="EMBL" id="KP795548">
    <property type="protein sequence ID" value="AKN37736.1"/>
    <property type="molecule type" value="Genomic_DNA"/>
</dbReference>
<feature type="domain" description="Type-F conjugative transfer system protein TraW N-terminal" evidence="2">
    <location>
        <begin position="10"/>
        <end position="31"/>
    </location>
</feature>
<feature type="chain" id="PRO_5005204643" evidence="1">
    <location>
        <begin position="19"/>
        <end position="95"/>
    </location>
</feature>